<dbReference type="InterPro" id="IPR003593">
    <property type="entry name" value="AAA+_ATPase"/>
</dbReference>
<proteinExistence type="inferred from homology"/>
<keyword evidence="2" id="KW-0813">Transport</keyword>
<gene>
    <name evidence="8" type="ORF">AVDCRST_MAG72-54</name>
</gene>
<sequence>MTDTNLGIAVHELHKQFKDGPKAVDGISLAVAPGEIYGFLGPNGAGKSTTVHILTTLLRPDGGYATVQGYDVVKQGAQVRASIGAALQEAALDPMLTGREHMRLQTALQGLPRSTRRPRGNELLERVGLIDAADRRVGSYSGGMKRRLDLALALVHEPRVLFLDEPTTGLDPQSRSDLWREVSRLAREDGVTVFLTTQYLEEADVLADHVGIISRGRIVAEGTPEALKAEIGRPTLEVVPVDPADRQRFADVLARFGPAASSAKPSAVAVLLEDGADALASVIRGIDADSLRMDSFQVHKPTLDDVFLAKTGESFAQGDQGASASSEDESLQPAEAPA</sequence>
<accession>A0A6J4L9N4</accession>
<dbReference type="InterPro" id="IPR005894">
    <property type="entry name" value="DrrA"/>
</dbReference>
<dbReference type="PROSITE" id="PS50893">
    <property type="entry name" value="ABC_TRANSPORTER_2"/>
    <property type="match status" value="1"/>
</dbReference>
<name>A0A6J4L9N4_9ACTN</name>
<dbReference type="InterPro" id="IPR025302">
    <property type="entry name" value="DrrA1/2-like_C"/>
</dbReference>
<organism evidence="8">
    <name type="scientific">uncultured Nocardioidaceae bacterium</name>
    <dbReference type="NCBI Taxonomy" id="253824"/>
    <lineage>
        <taxon>Bacteria</taxon>
        <taxon>Bacillati</taxon>
        <taxon>Actinomycetota</taxon>
        <taxon>Actinomycetes</taxon>
        <taxon>Propionibacteriales</taxon>
        <taxon>Nocardioidaceae</taxon>
        <taxon>environmental samples</taxon>
    </lineage>
</organism>
<comment type="similarity">
    <text evidence="5">Belongs to the ABC transporter superfamily. Drug exporter-1 (DrugE1) (TC 3.A.1.105) family.</text>
</comment>
<evidence type="ECO:0000313" key="8">
    <source>
        <dbReference type="EMBL" id="CAA9326840.1"/>
    </source>
</evidence>
<dbReference type="InterPro" id="IPR027417">
    <property type="entry name" value="P-loop_NTPase"/>
</dbReference>
<feature type="domain" description="ABC transporter" evidence="7">
    <location>
        <begin position="8"/>
        <end position="240"/>
    </location>
</feature>
<dbReference type="NCBIfam" id="TIGR01188">
    <property type="entry name" value="drrA"/>
    <property type="match status" value="1"/>
</dbReference>
<evidence type="ECO:0000256" key="1">
    <source>
        <dbReference type="ARBA" id="ARBA00004413"/>
    </source>
</evidence>
<dbReference type="Pfam" id="PF00005">
    <property type="entry name" value="ABC_tran"/>
    <property type="match status" value="1"/>
</dbReference>
<dbReference type="GO" id="GO:0016887">
    <property type="term" value="F:ATP hydrolysis activity"/>
    <property type="evidence" value="ECO:0007669"/>
    <property type="project" value="InterPro"/>
</dbReference>
<evidence type="ECO:0000256" key="3">
    <source>
        <dbReference type="ARBA" id="ARBA00022741"/>
    </source>
</evidence>
<dbReference type="GO" id="GO:1900753">
    <property type="term" value="P:doxorubicin transport"/>
    <property type="evidence" value="ECO:0007669"/>
    <property type="project" value="InterPro"/>
</dbReference>
<dbReference type="SMART" id="SM00382">
    <property type="entry name" value="AAA"/>
    <property type="match status" value="1"/>
</dbReference>
<evidence type="ECO:0000256" key="4">
    <source>
        <dbReference type="ARBA" id="ARBA00022840"/>
    </source>
</evidence>
<dbReference type="GO" id="GO:0005886">
    <property type="term" value="C:plasma membrane"/>
    <property type="evidence" value="ECO:0007669"/>
    <property type="project" value="UniProtKB-SubCell"/>
</dbReference>
<keyword evidence="4 8" id="KW-0067">ATP-binding</keyword>
<dbReference type="InterPro" id="IPR017871">
    <property type="entry name" value="ABC_transporter-like_CS"/>
</dbReference>
<dbReference type="EMBL" id="CADCUJ010000002">
    <property type="protein sequence ID" value="CAA9326840.1"/>
    <property type="molecule type" value="Genomic_DNA"/>
</dbReference>
<dbReference type="SUPFAM" id="SSF52540">
    <property type="entry name" value="P-loop containing nucleoside triphosphate hydrolases"/>
    <property type="match status" value="1"/>
</dbReference>
<evidence type="ECO:0000256" key="6">
    <source>
        <dbReference type="SAM" id="MobiDB-lite"/>
    </source>
</evidence>
<dbReference type="PANTHER" id="PTHR43582:SF5">
    <property type="entry name" value="ABC TRANSPORTER"/>
    <property type="match status" value="1"/>
</dbReference>
<dbReference type="Gene3D" id="3.40.50.300">
    <property type="entry name" value="P-loop containing nucleotide triphosphate hydrolases"/>
    <property type="match status" value="1"/>
</dbReference>
<keyword evidence="3" id="KW-0547">Nucleotide-binding</keyword>
<reference evidence="8" key="1">
    <citation type="submission" date="2020-02" db="EMBL/GenBank/DDBJ databases">
        <authorList>
            <person name="Meier V. D."/>
        </authorList>
    </citation>
    <scope>NUCLEOTIDE SEQUENCE</scope>
    <source>
        <strain evidence="8">AVDCRST_MAG72</strain>
    </source>
</reference>
<dbReference type="GO" id="GO:0005524">
    <property type="term" value="F:ATP binding"/>
    <property type="evidence" value="ECO:0007669"/>
    <property type="project" value="UniProtKB-KW"/>
</dbReference>
<protein>
    <submittedName>
        <fullName evidence="8">Efflux ABC transporter, ATP-binding protein</fullName>
    </submittedName>
</protein>
<dbReference type="InterPro" id="IPR003439">
    <property type="entry name" value="ABC_transporter-like_ATP-bd"/>
</dbReference>
<feature type="region of interest" description="Disordered" evidence="6">
    <location>
        <begin position="317"/>
        <end position="338"/>
    </location>
</feature>
<dbReference type="PROSITE" id="PS00211">
    <property type="entry name" value="ABC_TRANSPORTER_1"/>
    <property type="match status" value="1"/>
</dbReference>
<evidence type="ECO:0000259" key="7">
    <source>
        <dbReference type="PROSITE" id="PS50893"/>
    </source>
</evidence>
<dbReference type="Pfam" id="PF13732">
    <property type="entry name" value="DrrA1-3_C"/>
    <property type="match status" value="1"/>
</dbReference>
<dbReference type="AlphaFoldDB" id="A0A6J4L9N4"/>
<evidence type="ECO:0000256" key="5">
    <source>
        <dbReference type="ARBA" id="ARBA00049985"/>
    </source>
</evidence>
<dbReference type="PANTHER" id="PTHR43582">
    <property type="entry name" value="LINEARMYCIN RESISTANCE ATP-BINDING PROTEIN LNRL"/>
    <property type="match status" value="1"/>
</dbReference>
<comment type="subcellular location">
    <subcellularLocation>
        <location evidence="1">Cell membrane</location>
        <topology evidence="1">Peripheral membrane protein</topology>
        <orientation evidence="1">Cytoplasmic side</orientation>
    </subcellularLocation>
</comment>
<dbReference type="GO" id="GO:0043215">
    <property type="term" value="P:daunorubicin transport"/>
    <property type="evidence" value="ECO:0007669"/>
    <property type="project" value="InterPro"/>
</dbReference>
<evidence type="ECO:0000256" key="2">
    <source>
        <dbReference type="ARBA" id="ARBA00022448"/>
    </source>
</evidence>